<protein>
    <recommendedName>
        <fullName evidence="4">Cys-tRNA(Pro)/Cys-tRNA(Cys) deacylase</fullName>
        <ecNumber evidence="4">4.2.-.-</ecNumber>
    </recommendedName>
</protein>
<dbReference type="GO" id="GO:0006412">
    <property type="term" value="P:translation"/>
    <property type="evidence" value="ECO:0007669"/>
    <property type="project" value="UniProtKB-KW"/>
</dbReference>
<keyword evidence="2 4" id="KW-0648">Protein biosynthesis</keyword>
<dbReference type="PANTHER" id="PTHR30411">
    <property type="entry name" value="CYTOPLASMIC PROTEIN"/>
    <property type="match status" value="1"/>
</dbReference>
<dbReference type="InterPro" id="IPR036754">
    <property type="entry name" value="YbaK/aa-tRNA-synt-asso_dom_sf"/>
</dbReference>
<dbReference type="GO" id="GO:0002161">
    <property type="term" value="F:aminoacyl-tRNA deacylase activity"/>
    <property type="evidence" value="ECO:0007669"/>
    <property type="project" value="InterPro"/>
</dbReference>
<proteinExistence type="inferred from homology"/>
<gene>
    <name evidence="6" type="ORF">AVDCRST_MAG79-2776</name>
</gene>
<name>A0A6J4UKF9_9ACTN</name>
<dbReference type="CDD" id="cd00002">
    <property type="entry name" value="YbaK_deacylase"/>
    <property type="match status" value="1"/>
</dbReference>
<feature type="domain" description="YbaK/aminoacyl-tRNA synthetase-associated" evidence="5">
    <location>
        <begin position="35"/>
        <end position="148"/>
    </location>
</feature>
<keyword evidence="3 4" id="KW-0456">Lyase</keyword>
<dbReference type="AlphaFoldDB" id="A0A6J4UKF9"/>
<evidence type="ECO:0000256" key="2">
    <source>
        <dbReference type="ARBA" id="ARBA00022917"/>
    </source>
</evidence>
<organism evidence="6">
    <name type="scientific">uncultured Thermoleophilia bacterium</name>
    <dbReference type="NCBI Taxonomy" id="1497501"/>
    <lineage>
        <taxon>Bacteria</taxon>
        <taxon>Bacillati</taxon>
        <taxon>Actinomycetota</taxon>
        <taxon>Thermoleophilia</taxon>
        <taxon>environmental samples</taxon>
    </lineage>
</organism>
<dbReference type="Gene3D" id="3.90.960.10">
    <property type="entry name" value="YbaK/aminoacyl-tRNA synthetase-associated domain"/>
    <property type="match status" value="1"/>
</dbReference>
<evidence type="ECO:0000256" key="4">
    <source>
        <dbReference type="PIRNR" id="PIRNR006181"/>
    </source>
</evidence>
<dbReference type="InterPro" id="IPR004369">
    <property type="entry name" value="Prolyl-tRNA_editing_YbaK/EbsC"/>
</dbReference>
<dbReference type="SUPFAM" id="SSF55826">
    <property type="entry name" value="YbaK/ProRS associated domain"/>
    <property type="match status" value="1"/>
</dbReference>
<dbReference type="PANTHER" id="PTHR30411:SF0">
    <property type="entry name" value="CYS-TRNA(PRO)_CYS-TRNA(CYS) DEACYLASE YBAK"/>
    <property type="match status" value="1"/>
</dbReference>
<evidence type="ECO:0000256" key="1">
    <source>
        <dbReference type="ARBA" id="ARBA00009798"/>
    </source>
</evidence>
<dbReference type="InterPro" id="IPR007214">
    <property type="entry name" value="YbaK/aa-tRNA-synth-assoc-dom"/>
</dbReference>
<reference evidence="6" key="1">
    <citation type="submission" date="2020-02" db="EMBL/GenBank/DDBJ databases">
        <authorList>
            <person name="Meier V. D."/>
        </authorList>
    </citation>
    <scope>NUCLEOTIDE SEQUENCE</scope>
    <source>
        <strain evidence="6">AVDCRST_MAG79</strain>
    </source>
</reference>
<sequence>MTATRGTTWLGRAGVTFAVHQYDYGAMPAGVGAAVHASTALEIPVERFAKTLVAEADGDPVFVLVPGDREVSLRKLARAAGVKHAEMADPRDAERLTGYQIGGIGPFGARRSLPVYVDASLLGYEQIALNGGRRGVILELASADVVRLLDAVCADLAAG</sequence>
<evidence type="ECO:0000259" key="5">
    <source>
        <dbReference type="Pfam" id="PF04073"/>
    </source>
</evidence>
<comment type="similarity">
    <text evidence="1 4">Belongs to the prolyl-tRNA editing family. YbaK/EbsC subfamily.</text>
</comment>
<dbReference type="EC" id="4.2.-.-" evidence="4"/>
<dbReference type="Pfam" id="PF04073">
    <property type="entry name" value="tRNA_edit"/>
    <property type="match status" value="1"/>
</dbReference>
<evidence type="ECO:0000256" key="3">
    <source>
        <dbReference type="ARBA" id="ARBA00023239"/>
    </source>
</evidence>
<accession>A0A6J4UKF9</accession>
<dbReference type="GO" id="GO:0016829">
    <property type="term" value="F:lyase activity"/>
    <property type="evidence" value="ECO:0007669"/>
    <property type="project" value="UniProtKB-KW"/>
</dbReference>
<dbReference type="EMBL" id="CADCWC010000432">
    <property type="protein sequence ID" value="CAA9551918.1"/>
    <property type="molecule type" value="Genomic_DNA"/>
</dbReference>
<evidence type="ECO:0000313" key="6">
    <source>
        <dbReference type="EMBL" id="CAA9551918.1"/>
    </source>
</evidence>
<dbReference type="PIRSF" id="PIRSF006181">
    <property type="entry name" value="EbsC_YbaK"/>
    <property type="match status" value="1"/>
</dbReference>